<comment type="caution">
    <text evidence="1">The sequence shown here is derived from an EMBL/GenBank/DDBJ whole genome shotgun (WGS) entry which is preliminary data.</text>
</comment>
<evidence type="ECO:0000313" key="2">
    <source>
        <dbReference type="Proteomes" id="UP000326757"/>
    </source>
</evidence>
<dbReference type="AlphaFoldDB" id="A0A5N6JPA6"/>
<dbReference type="EMBL" id="VIGI01000021">
    <property type="protein sequence ID" value="KAB8289699.1"/>
    <property type="molecule type" value="Genomic_DNA"/>
</dbReference>
<name>A0A5N6JPA6_MONLA</name>
<keyword evidence="2" id="KW-1185">Reference proteome</keyword>
<proteinExistence type="predicted"/>
<organism evidence="1 2">
    <name type="scientific">Monilinia laxa</name>
    <name type="common">Brown rot fungus</name>
    <name type="synonym">Sclerotinia laxa</name>
    <dbReference type="NCBI Taxonomy" id="61186"/>
    <lineage>
        <taxon>Eukaryota</taxon>
        <taxon>Fungi</taxon>
        <taxon>Dikarya</taxon>
        <taxon>Ascomycota</taxon>
        <taxon>Pezizomycotina</taxon>
        <taxon>Leotiomycetes</taxon>
        <taxon>Helotiales</taxon>
        <taxon>Sclerotiniaceae</taxon>
        <taxon>Monilinia</taxon>
    </lineage>
</organism>
<sequence>MSDKDSFFGQLYALNKSDSDSDIEPNESREFLKKCNNPILDPPSQREQSLLTPLTQGIQYSTASKAI</sequence>
<evidence type="ECO:0000313" key="1">
    <source>
        <dbReference type="EMBL" id="KAB8289699.1"/>
    </source>
</evidence>
<protein>
    <submittedName>
        <fullName evidence="1">Uncharacterized protein</fullName>
    </submittedName>
</protein>
<gene>
    <name evidence="1" type="ORF">EYC80_010610</name>
</gene>
<reference evidence="1 2" key="1">
    <citation type="submission" date="2019-06" db="EMBL/GenBank/DDBJ databases">
        <title>Genome Sequence of the Brown Rot Fungal Pathogen Monilinia laxa.</title>
        <authorList>
            <person name="De Miccolis Angelini R.M."/>
            <person name="Landi L."/>
            <person name="Abate D."/>
            <person name="Pollastro S."/>
            <person name="Romanazzi G."/>
            <person name="Faretra F."/>
        </authorList>
    </citation>
    <scope>NUCLEOTIDE SEQUENCE [LARGE SCALE GENOMIC DNA]</scope>
    <source>
        <strain evidence="1 2">Mlax316</strain>
    </source>
</reference>
<accession>A0A5N6JPA6</accession>
<dbReference type="Proteomes" id="UP000326757">
    <property type="component" value="Unassembled WGS sequence"/>
</dbReference>